<feature type="transmembrane region" description="Helical" evidence="6">
    <location>
        <begin position="361"/>
        <end position="380"/>
    </location>
</feature>
<keyword evidence="3 6" id="KW-0812">Transmembrane</keyword>
<comment type="similarity">
    <text evidence="2">Belongs to the membrane-bound acyltransferase family.</text>
</comment>
<keyword evidence="8" id="KW-1185">Reference proteome</keyword>
<feature type="transmembrane region" description="Helical" evidence="6">
    <location>
        <begin position="68"/>
        <end position="86"/>
    </location>
</feature>
<evidence type="ECO:0000313" key="8">
    <source>
        <dbReference type="Proteomes" id="UP000799118"/>
    </source>
</evidence>
<proteinExistence type="inferred from homology"/>
<organism evidence="7 8">
    <name type="scientific">Gymnopus androsaceus JB14</name>
    <dbReference type="NCBI Taxonomy" id="1447944"/>
    <lineage>
        <taxon>Eukaryota</taxon>
        <taxon>Fungi</taxon>
        <taxon>Dikarya</taxon>
        <taxon>Basidiomycota</taxon>
        <taxon>Agaricomycotina</taxon>
        <taxon>Agaricomycetes</taxon>
        <taxon>Agaricomycetidae</taxon>
        <taxon>Agaricales</taxon>
        <taxon>Marasmiineae</taxon>
        <taxon>Omphalotaceae</taxon>
        <taxon>Gymnopus</taxon>
    </lineage>
</organism>
<dbReference type="Pfam" id="PF03062">
    <property type="entry name" value="MBOAT"/>
    <property type="match status" value="1"/>
</dbReference>
<evidence type="ECO:0000256" key="2">
    <source>
        <dbReference type="ARBA" id="ARBA00010323"/>
    </source>
</evidence>
<sequence length="551" mass="64372">MDEELILPSTSEPTVSYHPFSSEEFPARRRMAITDLTVEIPSNTRTTSNPGENSQKQSRWGTLEFTSYYIVLCVVVPLMIWIPVTLSNASHPNYKEYQPELSQGWLLGRELDNSDSQYRAFRNNLHFLALVAVIFFILKYAWTKLRSSQMPQNNFHNIPFDIVFSLIFLVGLHGSSIIKVLAILSVNFLLAKICKGSKIGPILTWTFNIGMLFMNDRYNGYRFGELHQSLEYLDQEKYEGFYPRWHVNFNIMMLRLVSFNMDYYWACRKTGTSLNERQRQTTNHPEELYSFLNYIAYILYPPLYITGPIYNYRRPSIITRSFLLGYLVRFMACFLTLEFILHFMYVVAIKNTKAWIGDTPAQISMIGFWNLMIVWLKLLLPWRFFRLWALVDGIEPPENMVRCMANNYSTFGFWRSWHRSYNLWLIRYIYVPLGGMKNVFLNSVLVYTFVALWHDITFKLLAWGWLVSLFILPEMLARYFLPSSRYSSASWYRHVCAFGAVFNILLMMTANLVGFVIGTDGIQFFLSQLFGTVAGIQFLIGAIFCLFVACS</sequence>
<dbReference type="PANTHER" id="PTHR13285">
    <property type="entry name" value="ACYLTRANSFERASE"/>
    <property type="match status" value="1"/>
</dbReference>
<accession>A0A6A4IMF2</accession>
<feature type="transmembrane region" description="Helical" evidence="6">
    <location>
        <begin position="125"/>
        <end position="142"/>
    </location>
</feature>
<reference evidence="7" key="1">
    <citation type="journal article" date="2019" name="Environ. Microbiol.">
        <title>Fungal ecological strategies reflected in gene transcription - a case study of two litter decomposers.</title>
        <authorList>
            <person name="Barbi F."/>
            <person name="Kohler A."/>
            <person name="Barry K."/>
            <person name="Baskaran P."/>
            <person name="Daum C."/>
            <person name="Fauchery L."/>
            <person name="Ihrmark K."/>
            <person name="Kuo A."/>
            <person name="LaButti K."/>
            <person name="Lipzen A."/>
            <person name="Morin E."/>
            <person name="Grigoriev I.V."/>
            <person name="Henrissat B."/>
            <person name="Lindahl B."/>
            <person name="Martin F."/>
        </authorList>
    </citation>
    <scope>NUCLEOTIDE SEQUENCE</scope>
    <source>
        <strain evidence="7">JB14</strain>
    </source>
</reference>
<feature type="transmembrane region" description="Helical" evidence="6">
    <location>
        <begin position="529"/>
        <end position="550"/>
    </location>
</feature>
<comment type="subcellular location">
    <subcellularLocation>
        <location evidence="1">Membrane</location>
        <topology evidence="1">Multi-pass membrane protein</topology>
    </subcellularLocation>
</comment>
<dbReference type="InterPro" id="IPR004299">
    <property type="entry name" value="MBOAT_fam"/>
</dbReference>
<dbReference type="GO" id="GO:0016020">
    <property type="term" value="C:membrane"/>
    <property type="evidence" value="ECO:0007669"/>
    <property type="project" value="UniProtKB-SubCell"/>
</dbReference>
<evidence type="ECO:0000256" key="4">
    <source>
        <dbReference type="ARBA" id="ARBA00022989"/>
    </source>
</evidence>
<feature type="transmembrane region" description="Helical" evidence="6">
    <location>
        <begin position="428"/>
        <end position="454"/>
    </location>
</feature>
<keyword evidence="5 6" id="KW-0472">Membrane</keyword>
<dbReference type="AlphaFoldDB" id="A0A6A4IMF2"/>
<evidence type="ECO:0000313" key="7">
    <source>
        <dbReference type="EMBL" id="KAE9411626.1"/>
    </source>
</evidence>
<dbReference type="PANTHER" id="PTHR13285:SF18">
    <property type="entry name" value="PROTEIN-CYSTEINE N-PALMITOYLTRANSFERASE RASP"/>
    <property type="match status" value="1"/>
</dbReference>
<evidence type="ECO:0000256" key="5">
    <source>
        <dbReference type="ARBA" id="ARBA00023136"/>
    </source>
</evidence>
<dbReference type="OrthoDB" id="420606at2759"/>
<keyword evidence="4 6" id="KW-1133">Transmembrane helix</keyword>
<dbReference type="Proteomes" id="UP000799118">
    <property type="component" value="Unassembled WGS sequence"/>
</dbReference>
<dbReference type="GO" id="GO:0005783">
    <property type="term" value="C:endoplasmic reticulum"/>
    <property type="evidence" value="ECO:0007669"/>
    <property type="project" value="TreeGrafter"/>
</dbReference>
<feature type="transmembrane region" description="Helical" evidence="6">
    <location>
        <begin position="162"/>
        <end position="190"/>
    </location>
</feature>
<dbReference type="GO" id="GO:0006506">
    <property type="term" value="P:GPI anchor biosynthetic process"/>
    <property type="evidence" value="ECO:0007669"/>
    <property type="project" value="TreeGrafter"/>
</dbReference>
<gene>
    <name evidence="7" type="ORF">BT96DRAFT_952608</name>
</gene>
<feature type="transmembrane region" description="Helical" evidence="6">
    <location>
        <begin position="493"/>
        <end position="517"/>
    </location>
</feature>
<evidence type="ECO:0000256" key="1">
    <source>
        <dbReference type="ARBA" id="ARBA00004141"/>
    </source>
</evidence>
<evidence type="ECO:0000256" key="3">
    <source>
        <dbReference type="ARBA" id="ARBA00022692"/>
    </source>
</evidence>
<dbReference type="EMBL" id="ML769383">
    <property type="protein sequence ID" value="KAE9411626.1"/>
    <property type="molecule type" value="Genomic_DNA"/>
</dbReference>
<dbReference type="InterPro" id="IPR051085">
    <property type="entry name" value="MB_O-acyltransferase"/>
</dbReference>
<feature type="transmembrane region" description="Helical" evidence="6">
    <location>
        <begin position="460"/>
        <end position="481"/>
    </location>
</feature>
<name>A0A6A4IMF2_9AGAR</name>
<evidence type="ECO:0000256" key="6">
    <source>
        <dbReference type="SAM" id="Phobius"/>
    </source>
</evidence>
<protein>
    <submittedName>
        <fullName evidence="7">MBOAT-domain-containing protein</fullName>
    </submittedName>
</protein>
<feature type="transmembrane region" description="Helical" evidence="6">
    <location>
        <begin position="323"/>
        <end position="349"/>
    </location>
</feature>
<dbReference type="GO" id="GO:0008374">
    <property type="term" value="F:O-acyltransferase activity"/>
    <property type="evidence" value="ECO:0007669"/>
    <property type="project" value="TreeGrafter"/>
</dbReference>